<dbReference type="Proteomes" id="UP000581135">
    <property type="component" value="Unassembled WGS sequence"/>
</dbReference>
<keyword evidence="3" id="KW-1185">Reference proteome</keyword>
<dbReference type="GO" id="GO:0016758">
    <property type="term" value="F:hexosyltransferase activity"/>
    <property type="evidence" value="ECO:0007669"/>
    <property type="project" value="InterPro"/>
</dbReference>
<evidence type="ECO:0000259" key="1">
    <source>
        <dbReference type="Pfam" id="PF04101"/>
    </source>
</evidence>
<dbReference type="Gene3D" id="3.40.50.2000">
    <property type="entry name" value="Glycogen Phosphorylase B"/>
    <property type="match status" value="1"/>
</dbReference>
<dbReference type="EMBL" id="JACHXA010000001">
    <property type="protein sequence ID" value="MBB3063902.1"/>
    <property type="molecule type" value="Genomic_DNA"/>
</dbReference>
<protein>
    <submittedName>
        <fullName evidence="2">Putative glycosyltransferase</fullName>
    </submittedName>
</protein>
<evidence type="ECO:0000313" key="2">
    <source>
        <dbReference type="EMBL" id="MBB3063902.1"/>
    </source>
</evidence>
<accession>A0A839SN77</accession>
<dbReference type="SUPFAM" id="SSF53756">
    <property type="entry name" value="UDP-Glycosyltransferase/glycogen phosphorylase"/>
    <property type="match status" value="1"/>
</dbReference>
<gene>
    <name evidence="2" type="ORF">FHR98_000167</name>
</gene>
<dbReference type="Pfam" id="PF04101">
    <property type="entry name" value="Glyco_tran_28_C"/>
    <property type="match status" value="1"/>
</dbReference>
<dbReference type="InterPro" id="IPR007235">
    <property type="entry name" value="Glyco_trans_28_C"/>
</dbReference>
<comment type="caution">
    <text evidence="2">The sequence shown here is derived from an EMBL/GenBank/DDBJ whole genome shotgun (WGS) entry which is preliminary data.</text>
</comment>
<evidence type="ECO:0000313" key="3">
    <source>
        <dbReference type="Proteomes" id="UP000581135"/>
    </source>
</evidence>
<dbReference type="RefSeq" id="WP_183414713.1">
    <property type="nucleotide sequence ID" value="NZ_JACHXA010000001.1"/>
</dbReference>
<dbReference type="PANTHER" id="PTHR21015:SF28">
    <property type="entry name" value="SLL1722 PROTEIN"/>
    <property type="match status" value="1"/>
</dbReference>
<dbReference type="AlphaFoldDB" id="A0A839SN77"/>
<dbReference type="PANTHER" id="PTHR21015">
    <property type="entry name" value="UDP-N-ACETYLGLUCOSAMINE--N-ACETYLMURAMYL-(PENTAPEPTIDE) PYROPHOSPHORYL-UNDECAPRENOL N-ACETYLGLUCOSAMINE TRANSFERASE 1"/>
    <property type="match status" value="1"/>
</dbReference>
<reference evidence="2 3" key="1">
    <citation type="submission" date="2020-08" db="EMBL/GenBank/DDBJ databases">
        <title>Genomic Encyclopedia of Type Strains, Phase III (KMG-III): the genomes of soil and plant-associated and newly described type strains.</title>
        <authorList>
            <person name="Whitman W."/>
        </authorList>
    </citation>
    <scope>NUCLEOTIDE SEQUENCE [LARGE SCALE GENOMIC DNA]</scope>
    <source>
        <strain evidence="2 3">CECT 8803</strain>
    </source>
</reference>
<keyword evidence="2" id="KW-0808">Transferase</keyword>
<feature type="domain" description="Glycosyl transferase family 28 C-terminal" evidence="1">
    <location>
        <begin position="277"/>
        <end position="354"/>
    </location>
</feature>
<proteinExistence type="predicted"/>
<organism evidence="2 3">
    <name type="scientific">Limibacillus halophilus</name>
    <dbReference type="NCBI Taxonomy" id="1579333"/>
    <lineage>
        <taxon>Bacteria</taxon>
        <taxon>Pseudomonadati</taxon>
        <taxon>Pseudomonadota</taxon>
        <taxon>Alphaproteobacteria</taxon>
        <taxon>Rhodospirillales</taxon>
        <taxon>Rhodovibrionaceae</taxon>
        <taxon>Limibacillus</taxon>
    </lineage>
</organism>
<sequence>MKPKVLLYVQHLLGIGHLKRAALLARGMTDAGFHVVFVSGGEPHSGLDLGAAEPIQLAPCHVRDESFQLLDETGQPVSADWQQRRRDHLLSILQEARPDALLVELFPFGRRQMRFELLPLLEAAREQDPSPLVFCSVRDILSKIPSPERQTWIVDVLGKYFDGVLVHGDRSFIPFDATFPATHLLESKLLYTGYVTTTTAAGSPTGAGRGEVLVSTGGGAVAGPLLEAALAARPLTSIASAPWRLLAGRNFPEESFQRLRKQALKTAGGVILERARPDFQQLLANCLLSISQAGYNTTLEVLAAGPRAVLVPYAAGEEGEQSLRAALLAKQGLLTVVEERGLSGTTLAAGIEMELRRPRIETAFDLDLEGAAHSASLIRQALDAKRQQPDR</sequence>
<name>A0A839SN77_9PROT</name>